<organism evidence="2 3">
    <name type="scientific">Mycobacterium phage Gaia</name>
    <dbReference type="NCBI Taxonomy" id="1486472"/>
    <lineage>
        <taxon>Viruses</taxon>
        <taxon>Duplodnaviria</taxon>
        <taxon>Heunggongvirae</taxon>
        <taxon>Uroviricota</taxon>
        <taxon>Caudoviricetes</taxon>
        <taxon>Gaiavirus</taxon>
        <taxon>Gaiavirus gaia</taxon>
    </lineage>
</organism>
<dbReference type="EMBL" id="KJ567043">
    <property type="protein sequence ID" value="AID58823.1"/>
    <property type="molecule type" value="Genomic_DNA"/>
</dbReference>
<dbReference type="OrthoDB" id="3592at10239"/>
<accession>A0A068F3B8</accession>
<dbReference type="RefSeq" id="YP_009124746.1">
    <property type="nucleotide sequence ID" value="NC_026590.1"/>
</dbReference>
<keyword evidence="3" id="KW-1185">Reference proteome</keyword>
<evidence type="ECO:0000256" key="1">
    <source>
        <dbReference type="SAM" id="MobiDB-lite"/>
    </source>
</evidence>
<proteinExistence type="predicted"/>
<protein>
    <submittedName>
        <fullName evidence="2">Portal protein</fullName>
    </submittedName>
</protein>
<feature type="region of interest" description="Disordered" evidence="1">
    <location>
        <begin position="451"/>
        <end position="477"/>
    </location>
</feature>
<dbReference type="Proteomes" id="UP000027491">
    <property type="component" value="Segment"/>
</dbReference>
<dbReference type="GeneID" id="23679509"/>
<evidence type="ECO:0000313" key="2">
    <source>
        <dbReference type="EMBL" id="AID58823.1"/>
    </source>
</evidence>
<evidence type="ECO:0000313" key="3">
    <source>
        <dbReference type="Proteomes" id="UP000027491"/>
    </source>
</evidence>
<dbReference type="KEGG" id="vg:23679509"/>
<sequence>MVNHYSSVGAVYSLGTVSGLNDDERLILDELYRCWNYKLTRNILRAQYYDHKNLLKNLGIAIPPHLAKIDIALGWPAKAVDVLARRCKFERFTTPKDGGGDPLEIVPMLNQNDFMMELPQAITSTFVHSCSFITLSQGEVSLGEPEVMINTQSAMFGSGLWDYRRRRLRAAFSVTSTDEWGRVLDWLMFIPGVTIRGRWDRKWEIERYYHTLDRLPVEVLPYQPRLDRPFGKSRISRSVMGLTDSALRTLVRMEIGAEFYSSPQRWIMGADETMFTDAEGNPVPQWQSLAGRIWAAPADEEGNLPQVGQFNAATPIPHTEQLRSLAAMFCAETSLPLNELGIIHDNPASAEAIEAAERSLIIEANFAMDSCLGPRLVRAIQTALQIREGWDVLPPEVERLAARWSPPENTPKSAATDAMTKLVTSMPHLAKSPIPLEELGWDDATIQRAMADMDRVESEQPTQDANPVSTDETLVGE</sequence>
<gene>
    <name evidence="2" type="primary">3</name>
    <name evidence="2" type="ORF">PBI_GAIA_3</name>
</gene>
<feature type="compositionally biased region" description="Polar residues" evidence="1">
    <location>
        <begin position="459"/>
        <end position="477"/>
    </location>
</feature>
<name>A0A068F3B8_9CAUD</name>
<reference evidence="2 3" key="1">
    <citation type="submission" date="2014-03" db="EMBL/GenBank/DDBJ databases">
        <authorList>
            <person name="Yoder B.A."/>
            <person name="Colicchio M.A."/>
            <person name="Schafer C.E."/>
            <person name="Abrahim M.R."/>
            <person name="Adkins N.L."/>
            <person name="Burke K.A."/>
            <person name="Churilla B.M."/>
            <person name="Cohen K.L."/>
            <person name="Fasoranti T.O."/>
            <person name="Genkil J.S."/>
            <person name="Kramer Z.J."/>
            <person name="Prout A.K."/>
            <person name="Schwarz A.G."/>
            <person name="Tish M."/>
            <person name="Vispute N."/>
            <person name="Wilkes K.E."/>
            <person name="Williams C.R."/>
            <person name="Xiao X."/>
            <person name="Yu V.J."/>
            <person name="Lapin J.S."/>
            <person name="Ott C.T."/>
            <person name="Walburn T.D."/>
            <person name="Bradley K.W."/>
            <person name="Clarke D.Q."/>
            <person name="Lewis M.F."/>
            <person name="Barker L.P."/>
            <person name="Bailey C."/>
            <person name="Asai D.J."/>
            <person name="Bowman C.A."/>
            <person name="Russell D.A."/>
            <person name="Pope W.H."/>
            <person name="Jacobs-Sera D."/>
            <person name="Hendrix R.W."/>
            <person name="Hatfull G.F."/>
        </authorList>
    </citation>
    <scope>NUCLEOTIDE SEQUENCE [LARGE SCALE GENOMIC DNA]</scope>
</reference>